<dbReference type="RefSeq" id="WP_214440284.1">
    <property type="nucleotide sequence ID" value="NZ_JAECZB010000052.1"/>
</dbReference>
<dbReference type="AlphaFoldDB" id="A0A8J7HFC4"/>
<organism evidence="2 3">
    <name type="scientific">Atlanticothrix silvestris CENA357</name>
    <dbReference type="NCBI Taxonomy" id="1725252"/>
    <lineage>
        <taxon>Bacteria</taxon>
        <taxon>Bacillati</taxon>
        <taxon>Cyanobacteriota</taxon>
        <taxon>Cyanophyceae</taxon>
        <taxon>Nostocales</taxon>
        <taxon>Nodulariaceae</taxon>
        <taxon>Atlanticothrix</taxon>
        <taxon>Atlanticothrix silvestris</taxon>
    </lineage>
</organism>
<evidence type="ECO:0000313" key="2">
    <source>
        <dbReference type="EMBL" id="MBH8554024.1"/>
    </source>
</evidence>
<dbReference type="Gene3D" id="1.10.1660.10">
    <property type="match status" value="1"/>
</dbReference>
<dbReference type="Proteomes" id="UP000599391">
    <property type="component" value="Unassembled WGS sequence"/>
</dbReference>
<dbReference type="InterPro" id="IPR010093">
    <property type="entry name" value="SinI_DNA-bd"/>
</dbReference>
<evidence type="ECO:0000313" key="3">
    <source>
        <dbReference type="Proteomes" id="UP000599391"/>
    </source>
</evidence>
<dbReference type="SUPFAM" id="SSF46955">
    <property type="entry name" value="Putative DNA-binding domain"/>
    <property type="match status" value="1"/>
</dbReference>
<dbReference type="GO" id="GO:0003677">
    <property type="term" value="F:DNA binding"/>
    <property type="evidence" value="ECO:0007669"/>
    <property type="project" value="InterPro"/>
</dbReference>
<dbReference type="Pfam" id="PF12728">
    <property type="entry name" value="HTH_17"/>
    <property type="match status" value="1"/>
</dbReference>
<dbReference type="InterPro" id="IPR009061">
    <property type="entry name" value="DNA-bd_dom_put_sf"/>
</dbReference>
<reference evidence="2 3" key="1">
    <citation type="journal article" date="2021" name="Int. J. Syst. Evol. Microbiol.">
        <title>Amazonocrinis nigriterrae gen. nov., sp. nov., Atlanticothrix silvestris gen. nov., sp. nov. and Dendronalium phyllosphericum gen. nov., sp. nov., nostocacean cyanobacteria from Brazilian environments.</title>
        <authorList>
            <person name="Alvarenga D.O."/>
            <person name="Andreote A.P.D."/>
            <person name="Branco L.H.Z."/>
            <person name="Delbaje E."/>
            <person name="Cruz R.B."/>
            <person name="Varani A.M."/>
            <person name="Fiore M.F."/>
        </authorList>
    </citation>
    <scope>NUCLEOTIDE SEQUENCE [LARGE SCALE GENOMIC DNA]</scope>
    <source>
        <strain evidence="2 3">CENA357</strain>
    </source>
</reference>
<keyword evidence="3" id="KW-1185">Reference proteome</keyword>
<sequence length="86" mass="10160">MRQDVEHNNNESEEDISFLTTIEVAELLRVHQRTVQRWISSNNLKATKVGPRIWRIKQKDLDEFLQINNSRQQAEENINSNGNRNT</sequence>
<gene>
    <name evidence="2" type="ORF">I8751_16955</name>
</gene>
<proteinExistence type="predicted"/>
<name>A0A8J7HFC4_9CYAN</name>
<dbReference type="NCBIfam" id="TIGR01764">
    <property type="entry name" value="excise"/>
    <property type="match status" value="1"/>
</dbReference>
<feature type="domain" description="Helix-turn-helix" evidence="1">
    <location>
        <begin position="18"/>
        <end position="66"/>
    </location>
</feature>
<dbReference type="InterPro" id="IPR041657">
    <property type="entry name" value="HTH_17"/>
</dbReference>
<evidence type="ECO:0000259" key="1">
    <source>
        <dbReference type="Pfam" id="PF12728"/>
    </source>
</evidence>
<accession>A0A8J7HFC4</accession>
<comment type="caution">
    <text evidence="2">The sequence shown here is derived from an EMBL/GenBank/DDBJ whole genome shotgun (WGS) entry which is preliminary data.</text>
</comment>
<dbReference type="EMBL" id="JAECZB010000052">
    <property type="protein sequence ID" value="MBH8554024.1"/>
    <property type="molecule type" value="Genomic_DNA"/>
</dbReference>
<protein>
    <submittedName>
        <fullName evidence="2">Helix-turn-helix domain-containing protein</fullName>
    </submittedName>
</protein>